<reference evidence="5" key="1">
    <citation type="journal article" date="2007" name="Int. J. Syst. Evol. Microbiol.">
        <title>Luteimonas composti sp. nov., a moderately thermophilic bacterium isolated from food waste.</title>
        <authorList>
            <person name="Young C.C."/>
            <person name="Kampfer P."/>
            <person name="Chen W.M."/>
            <person name="Yen W.S."/>
            <person name="Arun A.B."/>
            <person name="Lai W.A."/>
            <person name="Shen F.T."/>
            <person name="Rekha P.D."/>
            <person name="Lin K.Y."/>
            <person name="Chou J.H."/>
        </authorList>
    </citation>
    <scope>NUCLEOTIDE SEQUENCE</scope>
    <source>
        <strain evidence="5">CC-YY355</strain>
    </source>
</reference>
<evidence type="ECO:0000256" key="3">
    <source>
        <dbReference type="ARBA" id="ARBA00023002"/>
    </source>
</evidence>
<evidence type="ECO:0000259" key="4">
    <source>
        <dbReference type="Pfam" id="PF00248"/>
    </source>
</evidence>
<evidence type="ECO:0000256" key="2">
    <source>
        <dbReference type="ARBA" id="ARBA00022857"/>
    </source>
</evidence>
<proteinExistence type="inferred from homology"/>
<comment type="caution">
    <text evidence="5">The sequence shown here is derived from an EMBL/GenBank/DDBJ whole genome shotgun (WGS) entry which is preliminary data.</text>
</comment>
<evidence type="ECO:0000313" key="6">
    <source>
        <dbReference type="Proteomes" id="UP001160550"/>
    </source>
</evidence>
<dbReference type="PRINTS" id="PR01577">
    <property type="entry name" value="KCNABCHANNEL"/>
</dbReference>
<keyword evidence="3" id="KW-0560">Oxidoreductase</keyword>
<keyword evidence="2" id="KW-0521">NADP</keyword>
<dbReference type="EMBL" id="JARYGX010000019">
    <property type="protein sequence ID" value="MDH7453359.1"/>
    <property type="molecule type" value="Genomic_DNA"/>
</dbReference>
<dbReference type="PANTHER" id="PTHR43150:SF2">
    <property type="entry name" value="HYPERKINETIC, ISOFORM M"/>
    <property type="match status" value="1"/>
</dbReference>
<dbReference type="RefSeq" id="WP_280942562.1">
    <property type="nucleotide sequence ID" value="NZ_JARYGX010000019.1"/>
</dbReference>
<evidence type="ECO:0000256" key="1">
    <source>
        <dbReference type="ARBA" id="ARBA00006515"/>
    </source>
</evidence>
<gene>
    <name evidence="5" type="ORF">QF205_09810</name>
</gene>
<dbReference type="SUPFAM" id="SSF51430">
    <property type="entry name" value="NAD(P)-linked oxidoreductase"/>
    <property type="match status" value="1"/>
</dbReference>
<protein>
    <submittedName>
        <fullName evidence="5">Aldo/keto reductase</fullName>
    </submittedName>
</protein>
<keyword evidence="6" id="KW-1185">Reference proteome</keyword>
<accession>A0ABT6MRX3</accession>
<organism evidence="5 6">
    <name type="scientific">Luteimonas composti</name>
    <dbReference type="NCBI Taxonomy" id="398257"/>
    <lineage>
        <taxon>Bacteria</taxon>
        <taxon>Pseudomonadati</taxon>
        <taxon>Pseudomonadota</taxon>
        <taxon>Gammaproteobacteria</taxon>
        <taxon>Lysobacterales</taxon>
        <taxon>Lysobacteraceae</taxon>
        <taxon>Luteimonas</taxon>
    </lineage>
</organism>
<dbReference type="InterPro" id="IPR023210">
    <property type="entry name" value="NADP_OxRdtase_dom"/>
</dbReference>
<feature type="domain" description="NADP-dependent oxidoreductase" evidence="4">
    <location>
        <begin position="16"/>
        <end position="314"/>
    </location>
</feature>
<evidence type="ECO:0000313" key="5">
    <source>
        <dbReference type="EMBL" id="MDH7453359.1"/>
    </source>
</evidence>
<dbReference type="InterPro" id="IPR005399">
    <property type="entry name" value="K_chnl_volt-dep_bsu_KCNAB-rel"/>
</dbReference>
<dbReference type="Pfam" id="PF00248">
    <property type="entry name" value="Aldo_ket_red"/>
    <property type="match status" value="1"/>
</dbReference>
<reference evidence="5" key="2">
    <citation type="submission" date="2023-04" db="EMBL/GenBank/DDBJ databases">
        <authorList>
            <person name="Sun J.-Q."/>
        </authorList>
    </citation>
    <scope>NUCLEOTIDE SEQUENCE</scope>
    <source>
        <strain evidence="5">CC-YY355</strain>
    </source>
</reference>
<name>A0ABT6MRX3_9GAMM</name>
<dbReference type="InterPro" id="IPR036812">
    <property type="entry name" value="NAD(P)_OxRdtase_dom_sf"/>
</dbReference>
<dbReference type="Gene3D" id="3.20.20.100">
    <property type="entry name" value="NADP-dependent oxidoreductase domain"/>
    <property type="match status" value="1"/>
</dbReference>
<sequence length="321" mass="35927">MHYRRLGNSGLKLSALSLGAWLTAGSRLGRGEARELVALAWDSGVNFFDNAENYAHGEAERVMGDVIADLRLPRDGFCVSSKVRFGSAADPRPSQVGLSRKHVRDACHDALRRLRVDYLDLFFCHRPDPDTPVAETVWAMDALVRQGKVLYWGTSEWPAALIREAIHVARSHHLHGPTMEQPQYNLLHRDRVELEYAPLYAEHGLGTTIWSPLASGLLTGKYNDGVPEDSRFAHLGEHSPVHDRERWMSRLERARRFTALAGEMGVAPAQLAIAWCLVNPHVSTVILGASSTGQLRENLGALDLVDRFDEPTWRRLECVTR</sequence>
<dbReference type="PANTHER" id="PTHR43150">
    <property type="entry name" value="HYPERKINETIC, ISOFORM M"/>
    <property type="match status" value="1"/>
</dbReference>
<comment type="similarity">
    <text evidence="1">Belongs to the shaker potassium channel beta subunit family.</text>
</comment>
<dbReference type="Proteomes" id="UP001160550">
    <property type="component" value="Unassembled WGS sequence"/>
</dbReference>